<dbReference type="KEGG" id="sbz:A464_3152"/>
<evidence type="ECO:0000313" key="2">
    <source>
        <dbReference type="Proteomes" id="UP000015042"/>
    </source>
</evidence>
<evidence type="ECO:0000313" key="1">
    <source>
        <dbReference type="EMBL" id="AGR60336.1"/>
    </source>
</evidence>
<reference evidence="1 2" key="1">
    <citation type="submission" date="2013-07" db="EMBL/GenBank/DDBJ databases">
        <title>Genome sequence of Salmonella bongori N268-08 - a rare clinical isolate.</title>
        <authorList>
            <person name="Marti R."/>
            <person name="Hagens S."/>
            <person name="Loessner M.J."/>
            <person name="Klumpp J."/>
        </authorList>
    </citation>
    <scope>NUCLEOTIDE SEQUENCE [LARGE SCALE GENOMIC DNA]</scope>
    <source>
        <strain evidence="1 2">N268-08</strain>
    </source>
</reference>
<proteinExistence type="predicted"/>
<dbReference type="RefSeq" id="WP_020845228.1">
    <property type="nucleotide sequence ID" value="NC_021870.1"/>
</dbReference>
<dbReference type="Proteomes" id="UP000015042">
    <property type="component" value="Chromosome"/>
</dbReference>
<organism evidence="1 2">
    <name type="scientific">Salmonella bongori N268-08</name>
    <dbReference type="NCBI Taxonomy" id="1197719"/>
    <lineage>
        <taxon>Bacteria</taxon>
        <taxon>Pseudomonadati</taxon>
        <taxon>Pseudomonadota</taxon>
        <taxon>Gammaproteobacteria</taxon>
        <taxon>Enterobacterales</taxon>
        <taxon>Enterobacteriaceae</taxon>
        <taxon>Salmonella</taxon>
    </lineage>
</organism>
<dbReference type="GeneID" id="66757431"/>
<gene>
    <name evidence="1" type="ORF">A464_3152</name>
</gene>
<dbReference type="HOGENOM" id="CLU_2013632_0_0_6"/>
<accession>S5MUC6</accession>
<dbReference type="AlphaFoldDB" id="S5MUC6"/>
<protein>
    <submittedName>
        <fullName evidence="1">Uncharacterized protein</fullName>
    </submittedName>
</protein>
<name>S5MUC6_SALBN</name>
<dbReference type="PATRIC" id="fig|1197719.3.peg.3144"/>
<sequence length="123" mass="14150">MKYAVRDVARDLGPRKIVIWDLVVLKNSALSAWWKNIEQIIEIKFDGDTLTKNQQEALKTKMSKKVRIIDENKCHCDDKDEEEKEKALYKVENLLRQLNDSARKIFGTAPGGFGTPFPIPSLF</sequence>
<dbReference type="EMBL" id="CP006608">
    <property type="protein sequence ID" value="AGR60336.1"/>
    <property type="molecule type" value="Genomic_DNA"/>
</dbReference>